<sequence length="1093" mass="120075">MKKILFLSLLLVTALIHQAMAQVRTITGKVTDAATSQPLPGVAVIVKGTTVGTTTGVDGAYSINVPQGNNTLVYRFIGYTTVERAIGNANTVDVALSTDTEQLQEVVVTALGVEREKRTVTYATQEVQAQDLNITQNVNIKDALAGKVAGVQINGQAGSKLGEFGKIRIRGAISLTSDKDPLYIVDGVPSDPNQVDMENVESVNVLKGPNATSLYGQRAEAGVVVITTKKGSGNISVEVASSTTWDKVAYLPKYQNQYGGGYDGEASFGTFNYGAGAEGEPYPSEWQVFDGKRYLLWDNNYADESWGPKFDGQEYVPWYAWWPGSEENPNPYFGQTAKYEAQPDNIKNFYDTGVTKKNTISFGGGNDKYNARLSYTNLDQQGITPYTDLKRHYITTNFGFNATEKLRVDANIRYTNSIVRGDQEDGYGNQTSGSFNSWFNRSVDTDKLRELKDLQTPGGYSASWNWWGPDYYTYYGGGFQKPAFWFNPYTFLDRYDQKKTRNNVTGNLTAAYSFNDNWTLSASAARTSTEYLSEFYFPFSLSNSAAPELYNAWSNAFGRTEIAEAENNLSSSLRYENEFGDFDVSAFVGGNLRKDTRDDFYANMSPGAKTGGLIIPDTYIFSNAGITPSPQTYLEDKEVRSIYGSASIGFRDMLYVDASLRQDWSSALPTTKNGYNYPGIGASFIFTELIDGFDALSFGKVRAGWAQVGSDVDALRINPVYSLGAQPWGGSNLLAYVPTLLVDPKIRPATNTSFEAGFDVRFLSNRIGGSFTYYDETREDEIIPVSISTTTGYSYYLTNAGASSRKGVEVAIDGDVFKSDNGFNWNILVNYARNRTSVDELPEGLDAISAPGGSDDWQFVSVIHELGNNWGQLRGIGFATDDNGNRIVNSNGLYVTESNKYFGSVLPDFTGGVLNRFSYKGLSLTAAIDFQKGGKFFSLSEQWGYYSGLFEETASTNDKGNNVRDAVADGGGVHVVGVSPTGEAVDTYVEGQSYYQQFNANSIAEPFIHDASFIKLRDINLSYDLSSLFKDGGLKNNVIKGATIGVVGRNLWLMSVSDDNYHRWDPSELSQTYGENAQLPGTKSYGVNVRLTF</sequence>
<keyword evidence="5 12" id="KW-0732">Signal</keyword>
<protein>
    <submittedName>
        <fullName evidence="15">SusC/RagA family TonB-linked outer membrane protein</fullName>
    </submittedName>
</protein>
<keyword evidence="2 10" id="KW-0813">Transport</keyword>
<evidence type="ECO:0000256" key="12">
    <source>
        <dbReference type="SAM" id="SignalP"/>
    </source>
</evidence>
<evidence type="ECO:0000256" key="5">
    <source>
        <dbReference type="ARBA" id="ARBA00022729"/>
    </source>
</evidence>
<evidence type="ECO:0000256" key="2">
    <source>
        <dbReference type="ARBA" id="ARBA00022448"/>
    </source>
</evidence>
<dbReference type="Gene3D" id="2.170.130.10">
    <property type="entry name" value="TonB-dependent receptor, plug domain"/>
    <property type="match status" value="1"/>
</dbReference>
<evidence type="ECO:0000259" key="14">
    <source>
        <dbReference type="Pfam" id="PF07715"/>
    </source>
</evidence>
<dbReference type="GO" id="GO:0009279">
    <property type="term" value="C:cell outer membrane"/>
    <property type="evidence" value="ECO:0007669"/>
    <property type="project" value="UniProtKB-SubCell"/>
</dbReference>
<dbReference type="InterPro" id="IPR039426">
    <property type="entry name" value="TonB-dep_rcpt-like"/>
</dbReference>
<dbReference type="EMBL" id="VFRQ01000002">
    <property type="protein sequence ID" value="TPE45233.1"/>
    <property type="molecule type" value="Genomic_DNA"/>
</dbReference>
<dbReference type="Pfam" id="PF00593">
    <property type="entry name" value="TonB_dep_Rec_b-barrel"/>
    <property type="match status" value="1"/>
</dbReference>
<dbReference type="InterPro" id="IPR037066">
    <property type="entry name" value="Plug_dom_sf"/>
</dbReference>
<dbReference type="InterPro" id="IPR000531">
    <property type="entry name" value="Beta-barrel_TonB"/>
</dbReference>
<evidence type="ECO:0000313" key="16">
    <source>
        <dbReference type="Proteomes" id="UP000316727"/>
    </source>
</evidence>
<keyword evidence="6 11" id="KW-0798">TonB box</keyword>
<dbReference type="GO" id="GO:0044718">
    <property type="term" value="P:siderophore transmembrane transport"/>
    <property type="evidence" value="ECO:0007669"/>
    <property type="project" value="TreeGrafter"/>
</dbReference>
<dbReference type="InterPro" id="IPR036942">
    <property type="entry name" value="Beta-barrel_TonB_sf"/>
</dbReference>
<evidence type="ECO:0000256" key="11">
    <source>
        <dbReference type="RuleBase" id="RU003357"/>
    </source>
</evidence>
<feature type="signal peptide" evidence="12">
    <location>
        <begin position="1"/>
        <end position="21"/>
    </location>
</feature>
<evidence type="ECO:0000259" key="13">
    <source>
        <dbReference type="Pfam" id="PF00593"/>
    </source>
</evidence>
<reference evidence="15 16" key="1">
    <citation type="submission" date="2019-06" db="EMBL/GenBank/DDBJ databases">
        <title>A novel bacterium of genus Pontibacter, isolated from marine sediment.</title>
        <authorList>
            <person name="Huang H."/>
            <person name="Mo K."/>
            <person name="Hu Y."/>
        </authorList>
    </citation>
    <scope>NUCLEOTIDE SEQUENCE [LARGE SCALE GENOMIC DNA]</scope>
    <source>
        <strain evidence="15 16">HB172049</strain>
    </source>
</reference>
<dbReference type="NCBIfam" id="TIGR04056">
    <property type="entry name" value="OMP_RagA_SusC"/>
    <property type="match status" value="1"/>
</dbReference>
<dbReference type="InterPro" id="IPR023996">
    <property type="entry name" value="TonB-dep_OMP_SusC/RagA"/>
</dbReference>
<dbReference type="InterPro" id="IPR012910">
    <property type="entry name" value="Plug_dom"/>
</dbReference>
<evidence type="ECO:0000313" key="15">
    <source>
        <dbReference type="EMBL" id="TPE45233.1"/>
    </source>
</evidence>
<dbReference type="PANTHER" id="PTHR30069:SF29">
    <property type="entry name" value="HEMOGLOBIN AND HEMOGLOBIN-HAPTOGLOBIN-BINDING PROTEIN 1-RELATED"/>
    <property type="match status" value="1"/>
</dbReference>
<evidence type="ECO:0000256" key="4">
    <source>
        <dbReference type="ARBA" id="ARBA00022692"/>
    </source>
</evidence>
<evidence type="ECO:0000256" key="10">
    <source>
        <dbReference type="PROSITE-ProRule" id="PRU01360"/>
    </source>
</evidence>
<comment type="subcellular location">
    <subcellularLocation>
        <location evidence="1 10">Cell outer membrane</location>
        <topology evidence="1 10">Multi-pass membrane protein</topology>
    </subcellularLocation>
</comment>
<comment type="similarity">
    <text evidence="10 11">Belongs to the TonB-dependent receptor family.</text>
</comment>
<keyword evidence="7 10" id="KW-0472">Membrane</keyword>
<evidence type="ECO:0000256" key="9">
    <source>
        <dbReference type="ARBA" id="ARBA00023237"/>
    </source>
</evidence>
<keyword evidence="9 10" id="KW-0998">Cell outer membrane</keyword>
<dbReference type="OrthoDB" id="9768177at2"/>
<gene>
    <name evidence="15" type="ORF">FJM65_04115</name>
</gene>
<dbReference type="Proteomes" id="UP000316727">
    <property type="component" value="Unassembled WGS sequence"/>
</dbReference>
<evidence type="ECO:0000256" key="1">
    <source>
        <dbReference type="ARBA" id="ARBA00004571"/>
    </source>
</evidence>
<organism evidence="15 16">
    <name type="scientific">Pontibacter mangrovi</name>
    <dbReference type="NCBI Taxonomy" id="2589816"/>
    <lineage>
        <taxon>Bacteria</taxon>
        <taxon>Pseudomonadati</taxon>
        <taxon>Bacteroidota</taxon>
        <taxon>Cytophagia</taxon>
        <taxon>Cytophagales</taxon>
        <taxon>Hymenobacteraceae</taxon>
        <taxon>Pontibacter</taxon>
    </lineage>
</organism>
<dbReference type="GO" id="GO:0015344">
    <property type="term" value="F:siderophore uptake transmembrane transporter activity"/>
    <property type="evidence" value="ECO:0007669"/>
    <property type="project" value="TreeGrafter"/>
</dbReference>
<dbReference type="AlphaFoldDB" id="A0A501W5M6"/>
<dbReference type="Gene3D" id="2.60.40.1120">
    <property type="entry name" value="Carboxypeptidase-like, regulatory domain"/>
    <property type="match status" value="1"/>
</dbReference>
<dbReference type="PROSITE" id="PS52016">
    <property type="entry name" value="TONB_DEPENDENT_REC_3"/>
    <property type="match status" value="1"/>
</dbReference>
<comment type="caution">
    <text evidence="15">The sequence shown here is derived from an EMBL/GenBank/DDBJ whole genome shotgun (WGS) entry which is preliminary data.</text>
</comment>
<keyword evidence="4 10" id="KW-0812">Transmembrane</keyword>
<feature type="chain" id="PRO_5021205881" evidence="12">
    <location>
        <begin position="22"/>
        <end position="1093"/>
    </location>
</feature>
<evidence type="ECO:0000256" key="3">
    <source>
        <dbReference type="ARBA" id="ARBA00022452"/>
    </source>
</evidence>
<dbReference type="Gene3D" id="2.40.170.20">
    <property type="entry name" value="TonB-dependent receptor, beta-barrel domain"/>
    <property type="match status" value="1"/>
</dbReference>
<dbReference type="Pfam" id="PF07715">
    <property type="entry name" value="Plug"/>
    <property type="match status" value="1"/>
</dbReference>
<dbReference type="SUPFAM" id="SSF49464">
    <property type="entry name" value="Carboxypeptidase regulatory domain-like"/>
    <property type="match status" value="1"/>
</dbReference>
<feature type="domain" description="TonB-dependent receptor plug" evidence="14">
    <location>
        <begin position="117"/>
        <end position="223"/>
    </location>
</feature>
<proteinExistence type="inferred from homology"/>
<evidence type="ECO:0000256" key="8">
    <source>
        <dbReference type="ARBA" id="ARBA00023170"/>
    </source>
</evidence>
<evidence type="ECO:0000256" key="6">
    <source>
        <dbReference type="ARBA" id="ARBA00023077"/>
    </source>
</evidence>
<feature type="domain" description="TonB-dependent receptor-like beta-barrel" evidence="13">
    <location>
        <begin position="460"/>
        <end position="889"/>
    </location>
</feature>
<keyword evidence="16" id="KW-1185">Reference proteome</keyword>
<dbReference type="SUPFAM" id="SSF56935">
    <property type="entry name" value="Porins"/>
    <property type="match status" value="1"/>
</dbReference>
<accession>A0A501W5M6</accession>
<keyword evidence="8" id="KW-0675">Receptor</keyword>
<dbReference type="PANTHER" id="PTHR30069">
    <property type="entry name" value="TONB-DEPENDENT OUTER MEMBRANE RECEPTOR"/>
    <property type="match status" value="1"/>
</dbReference>
<dbReference type="Pfam" id="PF13715">
    <property type="entry name" value="CarbopepD_reg_2"/>
    <property type="match status" value="1"/>
</dbReference>
<name>A0A501W5M6_9BACT</name>
<evidence type="ECO:0000256" key="7">
    <source>
        <dbReference type="ARBA" id="ARBA00023136"/>
    </source>
</evidence>
<dbReference type="InterPro" id="IPR008969">
    <property type="entry name" value="CarboxyPept-like_regulatory"/>
</dbReference>
<dbReference type="RefSeq" id="WP_140619745.1">
    <property type="nucleotide sequence ID" value="NZ_VFRQ01000002.1"/>
</dbReference>
<keyword evidence="3 10" id="KW-1134">Transmembrane beta strand</keyword>